<evidence type="ECO:0000313" key="1">
    <source>
        <dbReference type="EMBL" id="OOP55801.1"/>
    </source>
</evidence>
<dbReference type="Proteomes" id="UP000189681">
    <property type="component" value="Unassembled WGS sequence"/>
</dbReference>
<dbReference type="EMBL" id="AYTS01000115">
    <property type="protein sequence ID" value="OOP55801.1"/>
    <property type="molecule type" value="Genomic_DNA"/>
</dbReference>
<reference evidence="1 2" key="1">
    <citation type="journal article" date="2017" name="Water Res.">
        <title>Discovery and metagenomic analysis of an anammox bacterial enrichment related to Candidatus "Brocadia caroliniensis" in a full-scale glycerol-fed nitritation-denitritation separate centrate treatment process.</title>
        <authorList>
            <person name="Park H."/>
            <person name="Brotto A.C."/>
            <person name="van Loosdrecht M.C."/>
            <person name="Chandran K."/>
        </authorList>
    </citation>
    <scope>NUCLEOTIDE SEQUENCE [LARGE SCALE GENOMIC DNA]</scope>
    <source>
        <strain evidence="1">26THWARD</strain>
    </source>
</reference>
<organism evidence="1 2">
    <name type="scientific">Candidatus Brocadia carolinensis</name>
    <dbReference type="NCBI Taxonomy" id="1004156"/>
    <lineage>
        <taxon>Bacteria</taxon>
        <taxon>Pseudomonadati</taxon>
        <taxon>Planctomycetota</taxon>
        <taxon>Candidatus Brocadiia</taxon>
        <taxon>Candidatus Brocadiales</taxon>
        <taxon>Candidatus Brocadiaceae</taxon>
        <taxon>Candidatus Brocadia</taxon>
    </lineage>
</organism>
<protein>
    <submittedName>
        <fullName evidence="1">Uncharacterized protein</fullName>
    </submittedName>
</protein>
<name>A0A1V4ARU3_9BACT</name>
<accession>A0A1V4ARU3</accession>
<comment type="caution">
    <text evidence="1">The sequence shown here is derived from an EMBL/GenBank/DDBJ whole genome shotgun (WGS) entry which is preliminary data.</text>
</comment>
<evidence type="ECO:0000313" key="2">
    <source>
        <dbReference type="Proteomes" id="UP000189681"/>
    </source>
</evidence>
<gene>
    <name evidence="1" type="ORF">AYP45_12705</name>
</gene>
<proteinExistence type="predicted"/>
<sequence length="107" mass="12393">MKFLYIKLTLTGFETLSGLTRISNVIARVFSEAISRFHNGELGAALLRYEIGFKVNISKCIAPAYDLKHYRQRPGRKEDNKKKQKYGFRPYSISVKKRCVIGYWINA</sequence>
<dbReference type="AlphaFoldDB" id="A0A1V4ARU3"/>